<comment type="similarity">
    <text evidence="2">Belongs to the bacterial solute-binding protein SsuA/TauA family.</text>
</comment>
<dbReference type="GO" id="GO:0042597">
    <property type="term" value="C:periplasmic space"/>
    <property type="evidence" value="ECO:0007669"/>
    <property type="project" value="UniProtKB-SubCell"/>
</dbReference>
<evidence type="ECO:0000256" key="1">
    <source>
        <dbReference type="ARBA" id="ARBA00004418"/>
    </source>
</evidence>
<evidence type="ECO:0000259" key="4">
    <source>
        <dbReference type="Pfam" id="PF09084"/>
    </source>
</evidence>
<sequence>MPAGGCANAAQSLPCVFRSECVVYLSSTPDLLTLQGNIMLTKNAILIGALVAISGLFSVAAAQESVIKIGAAQTSAASLPIIVADQEGLLKAEGLSYQRFDFKGGGPAIQALASGSVDACICAVEHAVRLQERGLGGKVLVSLADRHSYALLAGADLSATRLADLKGQKIGITSAGSLTDTTVRYAIRKIGLDPDKDFSLIAVGRAGAQRAAIQAGAISAGMFTTPDIQITLADSGKFKILEDYRTLAYPSQGLIVTDGWLEKNPQRAAALSRAITKALAMIHQDPLVLTKALKEMFPEVKDDALIRQIITDVTSGYLSTDGVLSPESYATLGEIVRTVTPNENVSSYRDITINTHH</sequence>
<dbReference type="Pfam" id="PF09084">
    <property type="entry name" value="NMT1"/>
    <property type="match status" value="1"/>
</dbReference>
<reference evidence="5 6" key="1">
    <citation type="submission" date="2018-04" db="EMBL/GenBank/DDBJ databases">
        <title>Brenneria corticis sp.nov.</title>
        <authorList>
            <person name="Li Y."/>
        </authorList>
    </citation>
    <scope>NUCLEOTIDE SEQUENCE [LARGE SCALE GENOMIC DNA]</scope>
    <source>
        <strain evidence="5 6">CFCC 11842</strain>
    </source>
</reference>
<accession>A0A2U1UBG5</accession>
<dbReference type="Proteomes" id="UP000296159">
    <property type="component" value="Unassembled WGS sequence"/>
</dbReference>
<evidence type="ECO:0000256" key="3">
    <source>
        <dbReference type="ARBA" id="ARBA00022729"/>
    </source>
</evidence>
<protein>
    <recommendedName>
        <fullName evidence="4">SsuA/THI5-like domain-containing protein</fullName>
    </recommendedName>
</protein>
<dbReference type="EMBL" id="QDKH01000003">
    <property type="protein sequence ID" value="PWC19010.1"/>
    <property type="molecule type" value="Genomic_DNA"/>
</dbReference>
<dbReference type="PANTHER" id="PTHR30024">
    <property type="entry name" value="ALIPHATIC SULFONATES-BINDING PROTEIN-RELATED"/>
    <property type="match status" value="1"/>
</dbReference>
<feature type="domain" description="SsuA/THI5-like" evidence="4">
    <location>
        <begin position="78"/>
        <end position="286"/>
    </location>
</feature>
<evidence type="ECO:0000313" key="6">
    <source>
        <dbReference type="Proteomes" id="UP000296159"/>
    </source>
</evidence>
<evidence type="ECO:0000313" key="5">
    <source>
        <dbReference type="EMBL" id="PWC19010.1"/>
    </source>
</evidence>
<name>A0A2U1UBG5_9GAMM</name>
<gene>
    <name evidence="5" type="ORF">DDT56_03450</name>
</gene>
<dbReference type="AlphaFoldDB" id="A0A2U1UBG5"/>
<dbReference type="GO" id="GO:0042918">
    <property type="term" value="P:alkanesulfonate transmembrane transport"/>
    <property type="evidence" value="ECO:0007669"/>
    <property type="project" value="TreeGrafter"/>
</dbReference>
<dbReference type="InterPro" id="IPR015168">
    <property type="entry name" value="SsuA/THI5"/>
</dbReference>
<keyword evidence="3" id="KW-0732">Signal</keyword>
<evidence type="ECO:0000256" key="2">
    <source>
        <dbReference type="ARBA" id="ARBA00010742"/>
    </source>
</evidence>
<proteinExistence type="inferred from homology"/>
<comment type="subcellular location">
    <subcellularLocation>
        <location evidence="1">Periplasm</location>
    </subcellularLocation>
</comment>
<organism evidence="5 6">
    <name type="scientific">Brenneria corticis</name>
    <dbReference type="NCBI Taxonomy" id="2173106"/>
    <lineage>
        <taxon>Bacteria</taxon>
        <taxon>Pseudomonadati</taxon>
        <taxon>Pseudomonadota</taxon>
        <taxon>Gammaproteobacteria</taxon>
        <taxon>Enterobacterales</taxon>
        <taxon>Pectobacteriaceae</taxon>
        <taxon>Brenneria</taxon>
    </lineage>
</organism>
<dbReference type="SUPFAM" id="SSF53850">
    <property type="entry name" value="Periplasmic binding protein-like II"/>
    <property type="match status" value="1"/>
</dbReference>
<comment type="caution">
    <text evidence="5">The sequence shown here is derived from an EMBL/GenBank/DDBJ whole genome shotgun (WGS) entry which is preliminary data.</text>
</comment>
<dbReference type="PANTHER" id="PTHR30024:SF47">
    <property type="entry name" value="TAURINE-BINDING PERIPLASMIC PROTEIN"/>
    <property type="match status" value="1"/>
</dbReference>
<keyword evidence="6" id="KW-1185">Reference proteome</keyword>
<dbReference type="Gene3D" id="3.40.190.10">
    <property type="entry name" value="Periplasmic binding protein-like II"/>
    <property type="match status" value="2"/>
</dbReference>